<comment type="caution">
    <text evidence="1">Lacks conserved residue(s) required for the propagation of feature annotation.</text>
</comment>
<evidence type="ECO:0000256" key="1">
    <source>
        <dbReference type="HAMAP-Rule" id="MF_01411"/>
    </source>
</evidence>
<dbReference type="InterPro" id="IPR007543">
    <property type="entry name" value="LptD_C"/>
</dbReference>
<sequence>MTAALLCAASSQAMAQNLEQSREGNRLEAVPLSEEPRRSLFKMPELPDDRFVVFSADQSSIDPSNGEIIARGNVILEHGGYRLEAGQLRYNDESGVAQAEGGVKITTPEGMILKASSVNLSGELRAGVIINARLILADGARVAANRGERFENGNSELRDAVYSPCPVCDDRPQKPPLWQIKALKVVHDKDEQRLYYESARFEFLGIPLFWTPYLSHPDPTVERDSGLLVPQIRSRQELGFVAELPYHIVLSESRDLTITPIIATEEPPVLALGYRQHLGKGYFQFDGSVSHGDQPSEALTGIPDNGFRGHIFSEGRFVHGKNWQSTYHAQIASDDTFLRLYDFSDVDTLQSDYRIEGFFNRTYISGELVGFNGLRLEDDNGLTAQALPWIDVNYVSKPGVLGGTVEARFNSIQLVRFDGADTARATTSVQWQAPVITPMGQKIVFDVFARTDLYDVREAQTIDDPFFAGENGSEVRSVARASATISWPFSSHLGGVSQRIEPIIQLVAIPESGLSTAIPNEDSRTIELNSKTLFALNRAPGFDIWEGGSRATYGLKYGLDMHDIGLDAVIGQSYRVNDLTEFLPQGTGLGSKRSDVVGALDIRVQNWIDISYQFQLDRKTLDPQRQEVISSLGNDVFYVNLSYLRIDRDLEIAERTNREEIRFDATLQATKSCRSLVD</sequence>
<dbReference type="InterPro" id="IPR050218">
    <property type="entry name" value="LptD"/>
</dbReference>
<dbReference type="GO" id="GO:1990351">
    <property type="term" value="C:transporter complex"/>
    <property type="evidence" value="ECO:0007669"/>
    <property type="project" value="TreeGrafter"/>
</dbReference>
<feature type="domain" description="LptD C-terminal" evidence="2">
    <location>
        <begin position="307"/>
        <end position="671"/>
    </location>
</feature>
<dbReference type="PANTHER" id="PTHR30189:SF1">
    <property type="entry name" value="LPS-ASSEMBLY PROTEIN LPTD"/>
    <property type="match status" value="1"/>
</dbReference>
<dbReference type="HAMAP" id="MF_01411">
    <property type="entry name" value="LPS_assembly_LptD"/>
    <property type="match status" value="1"/>
</dbReference>
<dbReference type="InterPro" id="IPR020889">
    <property type="entry name" value="LipoPS_assembly_LptD"/>
</dbReference>
<name>A0A5A7N3P3_9PROT</name>
<evidence type="ECO:0000313" key="3">
    <source>
        <dbReference type="EMBL" id="GER02891.1"/>
    </source>
</evidence>
<keyword evidence="1" id="KW-0472">Membrane</keyword>
<dbReference type="GO" id="GO:0015920">
    <property type="term" value="P:lipopolysaccharide transport"/>
    <property type="evidence" value="ECO:0007669"/>
    <property type="project" value="InterPro"/>
</dbReference>
<keyword evidence="1" id="KW-0732">Signal</keyword>
<dbReference type="GO" id="GO:0043165">
    <property type="term" value="P:Gram-negative-bacterium-type cell outer membrane assembly"/>
    <property type="evidence" value="ECO:0007669"/>
    <property type="project" value="UniProtKB-UniRule"/>
</dbReference>
<comment type="function">
    <text evidence="1">Involved in the assembly of lipopolysaccharide (LPS) at the surface of the outer membrane.</text>
</comment>
<dbReference type="AlphaFoldDB" id="A0A5A7N3P3"/>
<dbReference type="GO" id="GO:0009279">
    <property type="term" value="C:cell outer membrane"/>
    <property type="evidence" value="ECO:0007669"/>
    <property type="project" value="UniProtKB-SubCell"/>
</dbReference>
<organism evidence="3 4">
    <name type="scientific">Iodidimonas nitroreducens</name>
    <dbReference type="NCBI Taxonomy" id="1236968"/>
    <lineage>
        <taxon>Bacteria</taxon>
        <taxon>Pseudomonadati</taxon>
        <taxon>Pseudomonadota</taxon>
        <taxon>Alphaproteobacteria</taxon>
        <taxon>Iodidimonadales</taxon>
        <taxon>Iodidimonadaceae</taxon>
        <taxon>Iodidimonas</taxon>
    </lineage>
</organism>
<protein>
    <recommendedName>
        <fullName evidence="1">LPS-assembly protein LptD</fullName>
    </recommendedName>
</protein>
<reference evidence="3 4" key="1">
    <citation type="submission" date="2019-09" db="EMBL/GenBank/DDBJ databases">
        <title>NBRP : Genome information of microbial organism related human and environment.</title>
        <authorList>
            <person name="Hattori M."/>
            <person name="Oshima K."/>
            <person name="Inaba H."/>
            <person name="Suda W."/>
            <person name="Sakamoto M."/>
            <person name="Iino T."/>
            <person name="Kitahara M."/>
            <person name="Oshida Y."/>
            <person name="Iida T."/>
            <person name="Kudo T."/>
            <person name="Itoh T."/>
            <person name="Ohkuma M."/>
        </authorList>
    </citation>
    <scope>NUCLEOTIDE SEQUENCE [LARGE SCALE GENOMIC DNA]</scope>
    <source>
        <strain evidence="3 4">Q-1</strain>
    </source>
</reference>
<dbReference type="EMBL" id="BKCN01000002">
    <property type="protein sequence ID" value="GER02891.1"/>
    <property type="molecule type" value="Genomic_DNA"/>
</dbReference>
<keyword evidence="1" id="KW-0998">Cell outer membrane</keyword>
<dbReference type="Proteomes" id="UP000324996">
    <property type="component" value="Unassembled WGS sequence"/>
</dbReference>
<comment type="subcellular location">
    <subcellularLocation>
        <location evidence="1">Cell outer membrane</location>
    </subcellularLocation>
</comment>
<comment type="similarity">
    <text evidence="1">Belongs to the LptD family.</text>
</comment>
<proteinExistence type="inferred from homology"/>
<dbReference type="RefSeq" id="WP_150006758.1">
    <property type="nucleotide sequence ID" value="NZ_BKCN01000002.1"/>
</dbReference>
<dbReference type="Pfam" id="PF04453">
    <property type="entry name" value="LptD"/>
    <property type="match status" value="1"/>
</dbReference>
<gene>
    <name evidence="1" type="primary">lptD</name>
    <name evidence="3" type="ORF">JCM17846_05730</name>
</gene>
<evidence type="ECO:0000259" key="2">
    <source>
        <dbReference type="Pfam" id="PF04453"/>
    </source>
</evidence>
<comment type="subunit">
    <text evidence="1">Component of the lipopolysaccharide transport and assembly complex.</text>
</comment>
<evidence type="ECO:0000313" key="4">
    <source>
        <dbReference type="Proteomes" id="UP000324996"/>
    </source>
</evidence>
<keyword evidence="4" id="KW-1185">Reference proteome</keyword>
<dbReference type="PANTHER" id="PTHR30189">
    <property type="entry name" value="LPS-ASSEMBLY PROTEIN"/>
    <property type="match status" value="1"/>
</dbReference>
<comment type="caution">
    <text evidence="3">The sequence shown here is derived from an EMBL/GenBank/DDBJ whole genome shotgun (WGS) entry which is preliminary data.</text>
</comment>
<accession>A0A5A7N3P3</accession>